<dbReference type="SMART" id="SM01332">
    <property type="entry name" value="Cyclin_C"/>
    <property type="match status" value="1"/>
</dbReference>
<dbReference type="Gene3D" id="1.10.472.10">
    <property type="entry name" value="Cyclin-like"/>
    <property type="match status" value="2"/>
</dbReference>
<keyword evidence="1" id="KW-0132">Cell division</keyword>
<dbReference type="InterPro" id="IPR036915">
    <property type="entry name" value="Cyclin-like_sf"/>
</dbReference>
<feature type="compositionally biased region" description="Polar residues" evidence="5">
    <location>
        <begin position="1"/>
        <end position="18"/>
    </location>
</feature>
<dbReference type="AlphaFoldDB" id="A0A8R1HJ55"/>
<keyword evidence="9" id="KW-1185">Reference proteome</keyword>
<accession>A0A8R1HJ55</accession>
<dbReference type="EnsemblMetazoa" id="CJA00034b.1">
    <property type="protein sequence ID" value="CJA00034b.1"/>
    <property type="gene ID" value="WBGene00119238"/>
</dbReference>
<reference evidence="9" key="1">
    <citation type="submission" date="2010-08" db="EMBL/GenBank/DDBJ databases">
        <authorList>
            <consortium name="Caenorhabditis japonica Sequencing Consortium"/>
            <person name="Wilson R.K."/>
        </authorList>
    </citation>
    <scope>NUCLEOTIDE SEQUENCE [LARGE SCALE GENOMIC DNA]</scope>
    <source>
        <strain evidence="9">DF5081</strain>
    </source>
</reference>
<dbReference type="SUPFAM" id="SSF47954">
    <property type="entry name" value="Cyclin-like"/>
    <property type="match status" value="2"/>
</dbReference>
<evidence type="ECO:0000259" key="7">
    <source>
        <dbReference type="SMART" id="SM01332"/>
    </source>
</evidence>
<dbReference type="InterPro" id="IPR004367">
    <property type="entry name" value="Cyclin_C-dom"/>
</dbReference>
<comment type="similarity">
    <text evidence="4">Belongs to the cyclin family.</text>
</comment>
<reference evidence="8" key="2">
    <citation type="submission" date="2022-06" db="UniProtKB">
        <authorList>
            <consortium name="EnsemblMetazoa"/>
        </authorList>
    </citation>
    <scope>IDENTIFICATION</scope>
    <source>
        <strain evidence="8">DF5081</strain>
    </source>
</reference>
<evidence type="ECO:0008006" key="10">
    <source>
        <dbReference type="Google" id="ProtNLM"/>
    </source>
</evidence>
<dbReference type="Proteomes" id="UP000005237">
    <property type="component" value="Unassembled WGS sequence"/>
</dbReference>
<feature type="domain" description="Cyclin C-terminal" evidence="7">
    <location>
        <begin position="309"/>
        <end position="425"/>
    </location>
</feature>
<feature type="domain" description="Cyclin-like" evidence="6">
    <location>
        <begin position="323"/>
        <end position="394"/>
    </location>
</feature>
<evidence type="ECO:0000313" key="9">
    <source>
        <dbReference type="Proteomes" id="UP000005237"/>
    </source>
</evidence>
<dbReference type="PANTHER" id="PTHR10177">
    <property type="entry name" value="CYCLINS"/>
    <property type="match status" value="1"/>
</dbReference>
<organism evidence="8 9">
    <name type="scientific">Caenorhabditis japonica</name>
    <dbReference type="NCBI Taxonomy" id="281687"/>
    <lineage>
        <taxon>Eukaryota</taxon>
        <taxon>Metazoa</taxon>
        <taxon>Ecdysozoa</taxon>
        <taxon>Nematoda</taxon>
        <taxon>Chromadorea</taxon>
        <taxon>Rhabditida</taxon>
        <taxon>Rhabditina</taxon>
        <taxon>Rhabditomorpha</taxon>
        <taxon>Rhabditoidea</taxon>
        <taxon>Rhabditidae</taxon>
        <taxon>Peloderinae</taxon>
        <taxon>Caenorhabditis</taxon>
    </lineage>
</organism>
<feature type="region of interest" description="Disordered" evidence="5">
    <location>
        <begin position="65"/>
        <end position="84"/>
    </location>
</feature>
<dbReference type="GO" id="GO:0044772">
    <property type="term" value="P:mitotic cell cycle phase transition"/>
    <property type="evidence" value="ECO:0007669"/>
    <property type="project" value="InterPro"/>
</dbReference>
<keyword evidence="2 4" id="KW-0195">Cyclin</keyword>
<dbReference type="PIRSF" id="PIRSF001771">
    <property type="entry name" value="Cyclin_A_B_D_E"/>
    <property type="match status" value="1"/>
</dbReference>
<evidence type="ECO:0000256" key="2">
    <source>
        <dbReference type="ARBA" id="ARBA00023127"/>
    </source>
</evidence>
<proteinExistence type="inferred from homology"/>
<dbReference type="InterPro" id="IPR006671">
    <property type="entry name" value="Cyclin_N"/>
</dbReference>
<dbReference type="FunFam" id="1.10.472.10:FF:000001">
    <property type="entry name" value="G2/mitotic-specific cyclin"/>
    <property type="match status" value="1"/>
</dbReference>
<dbReference type="Pfam" id="PF00134">
    <property type="entry name" value="Cyclin_N"/>
    <property type="match status" value="1"/>
</dbReference>
<protein>
    <recommendedName>
        <fullName evidence="10">G2/mitotic-specific cyclin-B3</fullName>
    </recommendedName>
</protein>
<feature type="domain" description="Cyclin-like" evidence="6">
    <location>
        <begin position="216"/>
        <end position="300"/>
    </location>
</feature>
<dbReference type="InterPro" id="IPR013763">
    <property type="entry name" value="Cyclin-like_dom"/>
</dbReference>
<evidence type="ECO:0000256" key="5">
    <source>
        <dbReference type="SAM" id="MobiDB-lite"/>
    </source>
</evidence>
<dbReference type="GO" id="GO:0051301">
    <property type="term" value="P:cell division"/>
    <property type="evidence" value="ECO:0007669"/>
    <property type="project" value="UniProtKB-KW"/>
</dbReference>
<feature type="region of interest" description="Disordered" evidence="5">
    <location>
        <begin position="1"/>
        <end position="34"/>
    </location>
</feature>
<dbReference type="Pfam" id="PF02984">
    <property type="entry name" value="Cyclin_C"/>
    <property type="match status" value="1"/>
</dbReference>
<feature type="compositionally biased region" description="Basic and acidic residues" evidence="5">
    <location>
        <begin position="22"/>
        <end position="34"/>
    </location>
</feature>
<keyword evidence="3" id="KW-0131">Cell cycle</keyword>
<evidence type="ECO:0000256" key="4">
    <source>
        <dbReference type="RuleBase" id="RU000383"/>
    </source>
</evidence>
<evidence type="ECO:0000313" key="8">
    <source>
        <dbReference type="EnsemblMetazoa" id="CJA00034b.1"/>
    </source>
</evidence>
<dbReference type="InterPro" id="IPR039361">
    <property type="entry name" value="Cyclin"/>
</dbReference>
<sequence length="446" mass="52122">MPTQGNGKLTRQMGTSNLRMMAPKERTNNEPIIKTDVKENFEVLEDPEPVVEERKCDNNFIHELERKMEEKSREDEQKRREIEEENNKFLLPRATSEVMSICSEPQSEFSTVSAAYDDDDCDKISVASSTFTTVRASFSSFHFDRNHKEEKEAKRTASIKKKADKEERDNAMFTSEEYFHDIYKYMTDREMRHRASSKHMAKQVEINDDMRAILIDWFHDVIKEYNLQKETFHLAVSLVDRVMTFLHVDKVQFQLVGTTALMIASKYEEIFPPEIDEFAIITDNTYRVSDILRMERYLLGQLKFVVSSPTTAWFGECFSKRMVFSQRMHKSLDYLVDLSLLEIDFLNYRPSHIAAASCCFANLQADMEAWPKKMQEDTGIKTDDFVHILEELHRLYISASTSDNKSIYTKYCEIEEREVALIPAPTKKLVELFPATFGPRRQLTEL</sequence>
<name>A0A8R1HJ55_CAEJA</name>
<dbReference type="InterPro" id="IPR046965">
    <property type="entry name" value="Cyclin_A/B-like"/>
</dbReference>
<evidence type="ECO:0000256" key="1">
    <source>
        <dbReference type="ARBA" id="ARBA00022618"/>
    </source>
</evidence>
<evidence type="ECO:0000256" key="3">
    <source>
        <dbReference type="ARBA" id="ARBA00023306"/>
    </source>
</evidence>
<dbReference type="GO" id="GO:0016538">
    <property type="term" value="F:cyclin-dependent protein serine/threonine kinase regulator activity"/>
    <property type="evidence" value="ECO:0007669"/>
    <property type="project" value="InterPro"/>
</dbReference>
<dbReference type="SMART" id="SM00385">
    <property type="entry name" value="CYCLIN"/>
    <property type="match status" value="2"/>
</dbReference>
<evidence type="ECO:0000259" key="6">
    <source>
        <dbReference type="SMART" id="SM00385"/>
    </source>
</evidence>